<comment type="caution">
    <text evidence="2">The sequence shown here is derived from an EMBL/GenBank/DDBJ whole genome shotgun (WGS) entry which is preliminary data.</text>
</comment>
<dbReference type="RefSeq" id="WP_055151471.1">
    <property type="nucleotide sequence ID" value="NZ_JXSZ01000015.1"/>
</dbReference>
<protein>
    <submittedName>
        <fullName evidence="2">Alpha/beta hydrolase</fullName>
    </submittedName>
</protein>
<feature type="domain" description="DUF4180" evidence="1">
    <location>
        <begin position="13"/>
        <end position="117"/>
    </location>
</feature>
<keyword evidence="3" id="KW-1185">Reference proteome</keyword>
<dbReference type="GO" id="GO:0016787">
    <property type="term" value="F:hydrolase activity"/>
    <property type="evidence" value="ECO:0007669"/>
    <property type="project" value="UniProtKB-KW"/>
</dbReference>
<evidence type="ECO:0000313" key="3">
    <source>
        <dbReference type="Proteomes" id="UP000050454"/>
    </source>
</evidence>
<proteinExistence type="predicted"/>
<accession>A0A0P7BYR9</accession>
<dbReference type="Proteomes" id="UP000050454">
    <property type="component" value="Unassembled WGS sequence"/>
</dbReference>
<dbReference type="InterPro" id="IPR025438">
    <property type="entry name" value="DUF4180"/>
</dbReference>
<sequence>MKIIQHPSGDDFIAEIIGEGLIIQSEEEAKNLLMTIRFEGSDRLILYQKNITADFFDLSTKLAGNVLQHFSNFRAQLAIVGSFENIVSQSLQDFIYESNKGKRVYFAESLDEALKALS</sequence>
<dbReference type="AlphaFoldDB" id="A0A0P7BYR9"/>
<dbReference type="PATRIC" id="fig|1605367.3.peg.1081"/>
<evidence type="ECO:0000313" key="2">
    <source>
        <dbReference type="EMBL" id="KPM46713.1"/>
    </source>
</evidence>
<gene>
    <name evidence="2" type="ORF">AFM12_18225</name>
</gene>
<dbReference type="OrthoDB" id="8595425at2"/>
<keyword evidence="2" id="KW-0378">Hydrolase</keyword>
<organism evidence="2 3">
    <name type="scientific">Jiulongibacter sediminis</name>
    <dbReference type="NCBI Taxonomy" id="1605367"/>
    <lineage>
        <taxon>Bacteria</taxon>
        <taxon>Pseudomonadati</taxon>
        <taxon>Bacteroidota</taxon>
        <taxon>Cytophagia</taxon>
        <taxon>Cytophagales</taxon>
        <taxon>Leadbetterellaceae</taxon>
        <taxon>Jiulongibacter</taxon>
    </lineage>
</organism>
<dbReference type="Pfam" id="PF13788">
    <property type="entry name" value="DUF4180"/>
    <property type="match status" value="1"/>
</dbReference>
<reference evidence="2 3" key="1">
    <citation type="submission" date="2015-07" db="EMBL/GenBank/DDBJ databases">
        <title>The draft genome sequence of Leadbetterella sp. JN14-9.</title>
        <authorList>
            <person name="Liu Y."/>
            <person name="Du J."/>
            <person name="Shao Z."/>
        </authorList>
    </citation>
    <scope>NUCLEOTIDE SEQUENCE [LARGE SCALE GENOMIC DNA]</scope>
    <source>
        <strain evidence="2 3">JN14-9</strain>
    </source>
</reference>
<name>A0A0P7BYR9_9BACT</name>
<dbReference type="STRING" id="1605367.AFM12_18225"/>
<dbReference type="EMBL" id="LGTQ01000015">
    <property type="protein sequence ID" value="KPM46713.1"/>
    <property type="molecule type" value="Genomic_DNA"/>
</dbReference>
<evidence type="ECO:0000259" key="1">
    <source>
        <dbReference type="Pfam" id="PF13788"/>
    </source>
</evidence>